<keyword evidence="4" id="KW-1185">Reference proteome</keyword>
<feature type="transmembrane region" description="Helical" evidence="2">
    <location>
        <begin position="33"/>
        <end position="54"/>
    </location>
</feature>
<feature type="transmembrane region" description="Helical" evidence="2">
    <location>
        <begin position="331"/>
        <end position="353"/>
    </location>
</feature>
<protein>
    <recommendedName>
        <fullName evidence="5">Transmembrane protein</fullName>
    </recommendedName>
</protein>
<evidence type="ECO:0000256" key="2">
    <source>
        <dbReference type="SAM" id="Phobius"/>
    </source>
</evidence>
<evidence type="ECO:0008006" key="5">
    <source>
        <dbReference type="Google" id="ProtNLM"/>
    </source>
</evidence>
<name>A0A8S1L1V3_PARPR</name>
<evidence type="ECO:0000313" key="3">
    <source>
        <dbReference type="EMBL" id="CAD8061818.1"/>
    </source>
</evidence>
<dbReference type="EMBL" id="CAJJDM010000031">
    <property type="protein sequence ID" value="CAD8061818.1"/>
    <property type="molecule type" value="Genomic_DNA"/>
</dbReference>
<sequence>MLRILRRSLHKIDIFGQNITLNMNQEAQYTTEFGGISSLFIIVVVILFFFSNILDFFAKTQVFTDDETLISNDPQMLELNSDNYMLAVSIEQTNYSLNPFFNISIEQRQYDRDINGVLKKTITYIQLQECRFDQFDKVFSKHGINFTEQFNTLGLKYWLCPKDDFKILLKGTYSSDQFQFIKLVVKECQNSNIQNQTWNPICANEEVKQKYLTKEGQFKLQLYQTNTIINQNKPENYLTQFLDSDMYFTFVPKKLSRQANIYFRESKIINDNSLLPYKDQTETAVIVRKNEDFRDLTELGRDTDDQYAIIYLRRSQFTQIISRKFQKLGELLSYLGGVVQIMRLLFGIFIVFCNRQLMLIELSNKLYDFKEIKLKRVEQPSPPQMTGSMPQDTVRSKYIEDQLNSPEPDAILDMKNDTFLSPSTTNIKSAHNRIRRNFIFVYYLFTDDETLISNDPQMLELNSDNYMLAVSIEQTNYSLNPFFNISIEQRQYDRDINGVLKKTITYIQLQECRFDQFDKVFSKHGINFTEQFNTLGLKYWLCPKQKQNYLRDDFKILLKGTYSSDQFQFIKLVVKECQNSNIQNQTWNPICANEEVKQKYLTKEGQFKLQLYQTNTIINQNKPENYLTQFLDSDMYFTFVPKKLSRQANIYFRESKIINDNSLLPYKDQTETAVIVRKNEDFRDLTELGRDTDDQYAIIYLRRSQFTQIISRKFQKLGELLSYLGGVVQIMRLLFGIFIVFCNRQLMLIELSNKLYDFKEIKLKRVEQPSPPQMTGSMPQDTVRSKYIEDQLNSPEPDAILDMKNDTFLSPSTTNIKSAIDKILYESNPIRFSFKLFLNKLTCGFMFKDRNAILLEKAINRMNQDLDLHSILYRIQEISKIKKLLFNEQQMILFNFTPKPQISVQSNSRVPSRLLIHDSKISRLKRQNNLEIKEQDQISCMLMNAYALVKDDIPAEFQSDCSLKINQKLIELMIQETQNADNSFKHQLQSPKKPFISFKFQINDQQNDQEQINENNNENPIINEQQ</sequence>
<evidence type="ECO:0000313" key="4">
    <source>
        <dbReference type="Proteomes" id="UP000688137"/>
    </source>
</evidence>
<reference evidence="3" key="1">
    <citation type="submission" date="2021-01" db="EMBL/GenBank/DDBJ databases">
        <authorList>
            <consortium name="Genoscope - CEA"/>
            <person name="William W."/>
        </authorList>
    </citation>
    <scope>NUCLEOTIDE SEQUENCE</scope>
</reference>
<keyword evidence="2" id="KW-0812">Transmembrane</keyword>
<keyword evidence="2" id="KW-0472">Membrane</keyword>
<accession>A0A8S1L1V3</accession>
<feature type="region of interest" description="Disordered" evidence="1">
    <location>
        <begin position="1007"/>
        <end position="1026"/>
    </location>
</feature>
<organism evidence="3 4">
    <name type="scientific">Paramecium primaurelia</name>
    <dbReference type="NCBI Taxonomy" id="5886"/>
    <lineage>
        <taxon>Eukaryota</taxon>
        <taxon>Sar</taxon>
        <taxon>Alveolata</taxon>
        <taxon>Ciliophora</taxon>
        <taxon>Intramacronucleata</taxon>
        <taxon>Oligohymenophorea</taxon>
        <taxon>Peniculida</taxon>
        <taxon>Parameciidae</taxon>
        <taxon>Paramecium</taxon>
    </lineage>
</organism>
<dbReference type="Proteomes" id="UP000688137">
    <property type="component" value="Unassembled WGS sequence"/>
</dbReference>
<proteinExistence type="predicted"/>
<dbReference type="PANTHER" id="PTHR31398:SF0">
    <property type="entry name" value="MEIOTIC NUCLEAR DIVISION PROTEIN 1 HOMOLOG"/>
    <property type="match status" value="1"/>
</dbReference>
<dbReference type="AlphaFoldDB" id="A0A8S1L1V3"/>
<dbReference type="GO" id="GO:0005634">
    <property type="term" value="C:nucleus"/>
    <property type="evidence" value="ECO:0007669"/>
    <property type="project" value="TreeGrafter"/>
</dbReference>
<dbReference type="GO" id="GO:0007131">
    <property type="term" value="P:reciprocal meiotic recombination"/>
    <property type="evidence" value="ECO:0007669"/>
    <property type="project" value="TreeGrafter"/>
</dbReference>
<dbReference type="PANTHER" id="PTHR31398">
    <property type="entry name" value="MEIOTIC NUCLEAR DIVISION PROTEIN 1 HOMOLOG"/>
    <property type="match status" value="1"/>
</dbReference>
<comment type="caution">
    <text evidence="3">The sequence shown here is derived from an EMBL/GenBank/DDBJ whole genome shotgun (WGS) entry which is preliminary data.</text>
</comment>
<gene>
    <name evidence="3" type="ORF">PPRIM_AZ9-3.1.T0320181</name>
</gene>
<keyword evidence="2" id="KW-1133">Transmembrane helix</keyword>
<evidence type="ECO:0000256" key="1">
    <source>
        <dbReference type="SAM" id="MobiDB-lite"/>
    </source>
</evidence>
<feature type="transmembrane region" description="Helical" evidence="2">
    <location>
        <begin position="720"/>
        <end position="741"/>
    </location>
</feature>